<feature type="transmembrane region" description="Helical" evidence="2">
    <location>
        <begin position="7"/>
        <end position="25"/>
    </location>
</feature>
<dbReference type="EMBL" id="JABERL010000068">
    <property type="protein sequence ID" value="NNH79190.1"/>
    <property type="molecule type" value="Genomic_DNA"/>
</dbReference>
<evidence type="ECO:0000256" key="1">
    <source>
        <dbReference type="SAM" id="MobiDB-lite"/>
    </source>
</evidence>
<organism evidence="3 4">
    <name type="scientific">Acinetobacter terrae</name>
    <dbReference type="NCBI Taxonomy" id="2731247"/>
    <lineage>
        <taxon>Bacteria</taxon>
        <taxon>Pseudomonadati</taxon>
        <taxon>Pseudomonadota</taxon>
        <taxon>Gammaproteobacteria</taxon>
        <taxon>Moraxellales</taxon>
        <taxon>Moraxellaceae</taxon>
        <taxon>Acinetobacter</taxon>
        <taxon>Acinetobacter Taxon 24</taxon>
    </lineage>
</organism>
<reference evidence="3 4" key="1">
    <citation type="submission" date="2020-04" db="EMBL/GenBank/DDBJ databases">
        <title>Acinetobacter Taxon 24.</title>
        <authorList>
            <person name="Nemec A."/>
            <person name="Radolfova-Krizova L."/>
            <person name="Higgins P.G."/>
            <person name="Spanelova P."/>
        </authorList>
    </citation>
    <scope>NUCLEOTIDE SEQUENCE [LARGE SCALE GENOMIC DNA]</scope>
    <source>
        <strain evidence="3 4">ANC 5380</strain>
    </source>
</reference>
<name>A0A7Y2WCB2_9GAMM</name>
<evidence type="ECO:0000313" key="4">
    <source>
        <dbReference type="Proteomes" id="UP000569202"/>
    </source>
</evidence>
<comment type="caution">
    <text evidence="3">The sequence shown here is derived from an EMBL/GenBank/DDBJ whole genome shotgun (WGS) entry which is preliminary data.</text>
</comment>
<dbReference type="RefSeq" id="WP_171541249.1">
    <property type="nucleotide sequence ID" value="NZ_JABERL010000068.1"/>
</dbReference>
<sequence length="969" mass="111528">MYRTFDLLQKSLYIIGFWSLIFYILEARKFGRDFIEVAAETILGVGIFGSILILFVFYITSVHRKTRSEKLLEKTKNVVEDGMIFTVGGHTKLLPVLPDSYLVESQVLTEFEREYAADSDSLDHLTLERSQKLKEVLDRDDSLDLVSEQEVLEKKESLTQHDEEDNSPIKAIKDQYTNSHESRRMDKGLLAYKHQFNLLYSHILNYELFALNKDIKNGTSKLSGNAVKEKKKQLQEKSQLLQIEIEESISKVLKAVKDFKYTGVVTTTPQIKARRQLDFSDYQLVNFTALFPFIDWLSLRSALALNNLDPEFKATLSSTELKKIESGELGLSLRDKRILWNAKRMYEIYLKRDKDLAVMDKSSYNMPISFDKNGQMYNPLEEPVGLCELLRFSQTVQMVTPTKAPVSKESQAPYSENDVLRLVFGLLTEKGRFNTNNNSRVGIIKDGLIYLNMAEFLPKFNGRFKETYPNIANQVEYKKALNMFYYKLKKMSLLGMRLMDDDSDLIAETYVYKTDGELFRIFFEFKSDNATFENGLIIHAAKMFKDIAANYKEYHVGIKILGLSDTSAIPASPHADKIQKLIQAHEKKQKNIKEMFEIQTTEKPIEVSPEQVVQDLNSEIQQVIPDPLESEFNVEETPSQPSKESKQPTPKKHEAKVAGAENLTSYDVLDVLDELDISVIDEISKNAFSGGKEDLLIANKNLESAESKSKVVSAYQYIHREVQVVSLKKASSQNSSGVNKVFAVNELNKKALQLVECSRSDINLAAKNLNFTILKLMDAQMKNTLKDDVFSHTAKSKHLLIPKDKVYKLFNVVEQMALYQKKGSSQFWSIREDEYKGSEDKDFSQIRVIECIQIDKAQEDNFYKKMRHEMWTKDKAEELFKEIKFRLESMSEQDKRKYGFKKSADGQMWLIPRQHIGQLKRTSIQINSFLAYTNQFKNNLSGDLKAYATQLESYVFAETTYIRFGKAEK</sequence>
<proteinExistence type="predicted"/>
<feature type="compositionally biased region" description="Basic and acidic residues" evidence="1">
    <location>
        <begin position="643"/>
        <end position="656"/>
    </location>
</feature>
<accession>A0A7Y2WCB2</accession>
<evidence type="ECO:0000313" key="3">
    <source>
        <dbReference type="EMBL" id="NNH79190.1"/>
    </source>
</evidence>
<dbReference type="AlphaFoldDB" id="A0A7Y2WCB2"/>
<keyword evidence="2" id="KW-1133">Transmembrane helix</keyword>
<evidence type="ECO:0000256" key="2">
    <source>
        <dbReference type="SAM" id="Phobius"/>
    </source>
</evidence>
<feature type="region of interest" description="Disordered" evidence="1">
    <location>
        <begin position="629"/>
        <end position="657"/>
    </location>
</feature>
<keyword evidence="2" id="KW-0812">Transmembrane</keyword>
<dbReference type="Proteomes" id="UP000569202">
    <property type="component" value="Unassembled WGS sequence"/>
</dbReference>
<keyword evidence="2" id="KW-0472">Membrane</keyword>
<protein>
    <submittedName>
        <fullName evidence="3">Uncharacterized protein</fullName>
    </submittedName>
</protein>
<feature type="transmembrane region" description="Helical" evidence="2">
    <location>
        <begin position="37"/>
        <end position="59"/>
    </location>
</feature>
<gene>
    <name evidence="3" type="ORF">HLH17_16355</name>
</gene>